<evidence type="ECO:0000313" key="3">
    <source>
        <dbReference type="EnsemblPlants" id="Pp3c14_25980V3.12"/>
    </source>
</evidence>
<dbReference type="FunCoup" id="A0A7I4F498">
    <property type="interactions" value="1798"/>
</dbReference>
<dbReference type="RefSeq" id="XP_024395243.1">
    <property type="nucleotide sequence ID" value="XM_024539475.2"/>
</dbReference>
<accession>A0A7I4F498</accession>
<evidence type="ECO:0000259" key="2">
    <source>
        <dbReference type="Pfam" id="PF25003"/>
    </source>
</evidence>
<dbReference type="KEGG" id="ppp:112291686"/>
<feature type="domain" description="DUF7781" evidence="2">
    <location>
        <begin position="43"/>
        <end position="227"/>
    </location>
</feature>
<reference evidence="3 4" key="2">
    <citation type="journal article" date="2018" name="Plant J.">
        <title>The Physcomitrella patens chromosome-scale assembly reveals moss genome structure and evolution.</title>
        <authorList>
            <person name="Lang D."/>
            <person name="Ullrich K.K."/>
            <person name="Murat F."/>
            <person name="Fuchs J."/>
            <person name="Jenkins J."/>
            <person name="Haas F.B."/>
            <person name="Piednoel M."/>
            <person name="Gundlach H."/>
            <person name="Van Bel M."/>
            <person name="Meyberg R."/>
            <person name="Vives C."/>
            <person name="Morata J."/>
            <person name="Symeonidi A."/>
            <person name="Hiss M."/>
            <person name="Muchero W."/>
            <person name="Kamisugi Y."/>
            <person name="Saleh O."/>
            <person name="Blanc G."/>
            <person name="Decker E.L."/>
            <person name="van Gessel N."/>
            <person name="Grimwood J."/>
            <person name="Hayes R.D."/>
            <person name="Graham S.W."/>
            <person name="Gunter L.E."/>
            <person name="McDaniel S.F."/>
            <person name="Hoernstein S.N.W."/>
            <person name="Larsson A."/>
            <person name="Li F.W."/>
            <person name="Perroud P.F."/>
            <person name="Phillips J."/>
            <person name="Ranjan P."/>
            <person name="Rokshar D.S."/>
            <person name="Rothfels C.J."/>
            <person name="Schneider L."/>
            <person name="Shu S."/>
            <person name="Stevenson D.W."/>
            <person name="Thummler F."/>
            <person name="Tillich M."/>
            <person name="Villarreal Aguilar J.C."/>
            <person name="Widiez T."/>
            <person name="Wong G.K."/>
            <person name="Wymore A."/>
            <person name="Zhang Y."/>
            <person name="Zimmer A.D."/>
            <person name="Quatrano R.S."/>
            <person name="Mayer K.F.X."/>
            <person name="Goodstein D."/>
            <person name="Casacuberta J.M."/>
            <person name="Vandepoele K."/>
            <person name="Reski R."/>
            <person name="Cuming A.C."/>
            <person name="Tuskan G.A."/>
            <person name="Maumus F."/>
            <person name="Salse J."/>
            <person name="Schmutz J."/>
            <person name="Rensing S.A."/>
        </authorList>
    </citation>
    <scope>NUCLEOTIDE SEQUENCE [LARGE SCALE GENOMIC DNA]</scope>
    <source>
        <strain evidence="3 4">cv. Gransden 2004</strain>
    </source>
</reference>
<dbReference type="EnsemblPlants" id="Pp3c14_25980V3.12">
    <property type="protein sequence ID" value="Pp3c14_25980V3.12"/>
    <property type="gene ID" value="Pp3c14_25980"/>
</dbReference>
<keyword evidence="4" id="KW-1185">Reference proteome</keyword>
<dbReference type="Gramene" id="Pp3c14_25980V3.12">
    <property type="protein sequence ID" value="Pp3c14_25980V3.12"/>
    <property type="gene ID" value="Pp3c14_25980"/>
</dbReference>
<dbReference type="InterPro" id="IPR056683">
    <property type="entry name" value="DUF7781"/>
</dbReference>
<dbReference type="InParanoid" id="A0A7I4F498"/>
<evidence type="ECO:0000256" key="1">
    <source>
        <dbReference type="SAM" id="MobiDB-lite"/>
    </source>
</evidence>
<organism evidence="3 4">
    <name type="scientific">Physcomitrium patens</name>
    <name type="common">Spreading-leaved earth moss</name>
    <name type="synonym">Physcomitrella patens</name>
    <dbReference type="NCBI Taxonomy" id="3218"/>
    <lineage>
        <taxon>Eukaryota</taxon>
        <taxon>Viridiplantae</taxon>
        <taxon>Streptophyta</taxon>
        <taxon>Embryophyta</taxon>
        <taxon>Bryophyta</taxon>
        <taxon>Bryophytina</taxon>
        <taxon>Bryopsida</taxon>
        <taxon>Funariidae</taxon>
        <taxon>Funariales</taxon>
        <taxon>Funariaceae</taxon>
        <taxon>Physcomitrium</taxon>
    </lineage>
</organism>
<dbReference type="GeneID" id="112291686"/>
<feature type="region of interest" description="Disordered" evidence="1">
    <location>
        <begin position="1"/>
        <end position="30"/>
    </location>
</feature>
<name>A0A7I4F498_PHYPA</name>
<feature type="compositionally biased region" description="Basic and acidic residues" evidence="1">
    <location>
        <begin position="1"/>
        <end position="15"/>
    </location>
</feature>
<sequence>MENGRLARREGHDSSSSRPQGSASSIGDDPRGFRATCKDLHHTLREFYNIEVMPKTFIIKFRQRVQGVQLGANFEFDGMQVDRMKLNNFSPDDCHTKLVLKPSSETAYWKVICEPKEKDLRILTKKIPLGSLFNFQFGIGHDFFRNSTGWKWKVTSAFGLPGVPEVCQKTKVPIFPGLDVNVDWNTQYEFPELQGFCRSSGTGEPSVKANFGRLHVDIERLAVVYTHNS</sequence>
<reference evidence="3" key="3">
    <citation type="submission" date="2020-12" db="UniProtKB">
        <authorList>
            <consortium name="EnsemblPlants"/>
        </authorList>
    </citation>
    <scope>IDENTIFICATION</scope>
</reference>
<gene>
    <name evidence="3" type="primary">LOC112291686</name>
</gene>
<reference evidence="3 4" key="1">
    <citation type="journal article" date="2008" name="Science">
        <title>The Physcomitrella genome reveals evolutionary insights into the conquest of land by plants.</title>
        <authorList>
            <person name="Rensing S."/>
            <person name="Lang D."/>
            <person name="Zimmer A."/>
            <person name="Terry A."/>
            <person name="Salamov A."/>
            <person name="Shapiro H."/>
            <person name="Nishiyama T."/>
            <person name="Perroud P.-F."/>
            <person name="Lindquist E."/>
            <person name="Kamisugi Y."/>
            <person name="Tanahashi T."/>
            <person name="Sakakibara K."/>
            <person name="Fujita T."/>
            <person name="Oishi K."/>
            <person name="Shin-I T."/>
            <person name="Kuroki Y."/>
            <person name="Toyoda A."/>
            <person name="Suzuki Y."/>
            <person name="Hashimoto A."/>
            <person name="Yamaguchi K."/>
            <person name="Sugano A."/>
            <person name="Kohara Y."/>
            <person name="Fujiyama A."/>
            <person name="Anterola A."/>
            <person name="Aoki S."/>
            <person name="Ashton N."/>
            <person name="Barbazuk W.B."/>
            <person name="Barker E."/>
            <person name="Bennetzen J."/>
            <person name="Bezanilla M."/>
            <person name="Blankenship R."/>
            <person name="Cho S.H."/>
            <person name="Dutcher S."/>
            <person name="Estelle M."/>
            <person name="Fawcett J.A."/>
            <person name="Gundlach H."/>
            <person name="Hanada K."/>
            <person name="Heyl A."/>
            <person name="Hicks K.A."/>
            <person name="Hugh J."/>
            <person name="Lohr M."/>
            <person name="Mayer K."/>
            <person name="Melkozernov A."/>
            <person name="Murata T."/>
            <person name="Nelson D."/>
            <person name="Pils B."/>
            <person name="Prigge M."/>
            <person name="Reiss B."/>
            <person name="Renner T."/>
            <person name="Rombauts S."/>
            <person name="Rushton P."/>
            <person name="Sanderfoot A."/>
            <person name="Schween G."/>
            <person name="Shiu S.-H."/>
            <person name="Stueber K."/>
            <person name="Theodoulou F.L."/>
            <person name="Tu H."/>
            <person name="Van de Peer Y."/>
            <person name="Verrier P.J."/>
            <person name="Waters E."/>
            <person name="Wood A."/>
            <person name="Yang L."/>
            <person name="Cove D."/>
            <person name="Cuming A."/>
            <person name="Hasebe M."/>
            <person name="Lucas S."/>
            <person name="Mishler D.B."/>
            <person name="Reski R."/>
            <person name="Grigoriev I."/>
            <person name="Quatrano R.S."/>
            <person name="Boore J.L."/>
        </authorList>
    </citation>
    <scope>NUCLEOTIDE SEQUENCE [LARGE SCALE GENOMIC DNA]</scope>
    <source>
        <strain evidence="3 4">cv. Gransden 2004</strain>
    </source>
</reference>
<dbReference type="Pfam" id="PF25003">
    <property type="entry name" value="DUF7781"/>
    <property type="match status" value="1"/>
</dbReference>
<proteinExistence type="predicted"/>
<dbReference type="RefSeq" id="XP_024395242.1">
    <property type="nucleotide sequence ID" value="XM_024539474.2"/>
</dbReference>
<dbReference type="OrthoDB" id="1852071at2759"/>
<protein>
    <recommendedName>
        <fullName evidence="2">DUF7781 domain-containing protein</fullName>
    </recommendedName>
</protein>
<dbReference type="PANTHER" id="PTHR35710">
    <property type="entry name" value="OBP3-RESPONSIVE PROTEIN 4 (ORG4)"/>
    <property type="match status" value="1"/>
</dbReference>
<feature type="compositionally biased region" description="Low complexity" evidence="1">
    <location>
        <begin position="16"/>
        <end position="25"/>
    </location>
</feature>
<evidence type="ECO:0000313" key="4">
    <source>
        <dbReference type="Proteomes" id="UP000006727"/>
    </source>
</evidence>
<dbReference type="EMBL" id="ABEU02000014">
    <property type="status" value="NOT_ANNOTATED_CDS"/>
    <property type="molecule type" value="Genomic_DNA"/>
</dbReference>
<dbReference type="AlphaFoldDB" id="A0A7I4F498"/>
<dbReference type="PANTHER" id="PTHR35710:SF1">
    <property type="entry name" value="OBP3-RESPONSIVE PROTEIN 4 (ORG4)"/>
    <property type="match status" value="1"/>
</dbReference>
<dbReference type="RefSeq" id="XP_024395241.1">
    <property type="nucleotide sequence ID" value="XM_024539473.2"/>
</dbReference>
<dbReference type="Proteomes" id="UP000006727">
    <property type="component" value="Chromosome 14"/>
</dbReference>